<dbReference type="Proteomes" id="UP000712673">
    <property type="component" value="Unassembled WGS sequence"/>
</dbReference>
<organism evidence="1 2">
    <name type="scientific">Tectimicrobiota bacterium</name>
    <dbReference type="NCBI Taxonomy" id="2528274"/>
    <lineage>
        <taxon>Bacteria</taxon>
        <taxon>Pseudomonadati</taxon>
        <taxon>Nitrospinota/Tectimicrobiota group</taxon>
        <taxon>Candidatus Tectimicrobiota</taxon>
    </lineage>
</organism>
<comment type="caution">
    <text evidence="1">The sequence shown here is derived from an EMBL/GenBank/DDBJ whole genome shotgun (WGS) entry which is preliminary data.</text>
</comment>
<evidence type="ECO:0000313" key="1">
    <source>
        <dbReference type="EMBL" id="MBM3223390.1"/>
    </source>
</evidence>
<accession>A0A937W1B2</accession>
<proteinExistence type="predicted"/>
<dbReference type="EMBL" id="VGLS01000136">
    <property type="protein sequence ID" value="MBM3223390.1"/>
    <property type="molecule type" value="Genomic_DNA"/>
</dbReference>
<gene>
    <name evidence="1" type="ORF">FJZ47_06275</name>
</gene>
<evidence type="ECO:0000313" key="2">
    <source>
        <dbReference type="Proteomes" id="UP000712673"/>
    </source>
</evidence>
<protein>
    <submittedName>
        <fullName evidence="1">Uncharacterized protein</fullName>
    </submittedName>
</protein>
<name>A0A937W1B2_UNCTE</name>
<reference evidence="1" key="1">
    <citation type="submission" date="2019-03" db="EMBL/GenBank/DDBJ databases">
        <title>Lake Tanganyika Metagenome-Assembled Genomes (MAGs).</title>
        <authorList>
            <person name="Tran P."/>
        </authorList>
    </citation>
    <scope>NUCLEOTIDE SEQUENCE</scope>
    <source>
        <strain evidence="1">K_DeepCast_65m_m2_066</strain>
    </source>
</reference>
<dbReference type="AlphaFoldDB" id="A0A937W1B2"/>
<sequence>MTKQLFKLTPKTTLYRDDETGIAWVEDFTTGVGYAAHPNIKRPRTVAEMLQKGHWGPDERTIRSQSFTYNIDRLVIEHPLDDVARQHCQCGGNHAATRWYDFPNQQWRDA</sequence>